<gene>
    <name evidence="2" type="ORF">C7Y71_005690</name>
</gene>
<reference evidence="2 3" key="1">
    <citation type="submission" date="2018-11" db="EMBL/GenBank/DDBJ databases">
        <authorList>
            <person name="Na S.W."/>
            <person name="Baik M."/>
        </authorList>
    </citation>
    <scope>NUCLEOTIDE SEQUENCE [LARGE SCALE GENOMIC DNA]</scope>
    <source>
        <strain evidence="2 3">E39</strain>
    </source>
</reference>
<evidence type="ECO:0000256" key="1">
    <source>
        <dbReference type="SAM" id="MobiDB-lite"/>
    </source>
</evidence>
<evidence type="ECO:0000313" key="2">
    <source>
        <dbReference type="EMBL" id="QFQ12545.1"/>
    </source>
</evidence>
<feature type="region of interest" description="Disordered" evidence="1">
    <location>
        <begin position="42"/>
        <end position="120"/>
    </location>
</feature>
<name>A0A5P8E6A8_9BACT</name>
<organism evidence="2 3">
    <name type="scientific">Pseudoprevotella muciniphila</name>
    <dbReference type="NCBI Taxonomy" id="2133944"/>
    <lineage>
        <taxon>Bacteria</taxon>
        <taxon>Pseudomonadati</taxon>
        <taxon>Bacteroidota</taxon>
        <taxon>Bacteroidia</taxon>
        <taxon>Bacteroidales</taxon>
        <taxon>Prevotellaceae</taxon>
        <taxon>Pseudoprevotella</taxon>
    </lineage>
</organism>
<evidence type="ECO:0000313" key="3">
    <source>
        <dbReference type="Proteomes" id="UP000249375"/>
    </source>
</evidence>
<sequence>MFALVLCSCGQDEKAKQTFEYDPGYTSEASVDTAANDSIGAVVDSVPQSSDEKLKASSSGTSEKSASSSHRRRASSGRSNTEDNSFKDDGMRGFDPASENDMHDNGMSRFMENNDNEGWD</sequence>
<dbReference type="KEGG" id="alq:C7Y71_005690"/>
<dbReference type="AlphaFoldDB" id="A0A5P8E6A8"/>
<dbReference type="EMBL" id="CP033459">
    <property type="protein sequence ID" value="QFQ12545.1"/>
    <property type="molecule type" value="Genomic_DNA"/>
</dbReference>
<accession>A0A5P8E6A8</accession>
<keyword evidence="3" id="KW-1185">Reference proteome</keyword>
<feature type="compositionally biased region" description="Low complexity" evidence="1">
    <location>
        <begin position="57"/>
        <end position="68"/>
    </location>
</feature>
<proteinExistence type="predicted"/>
<protein>
    <submittedName>
        <fullName evidence="2">Uncharacterized protein</fullName>
    </submittedName>
</protein>
<dbReference type="Proteomes" id="UP000249375">
    <property type="component" value="Chromosome"/>
</dbReference>
<feature type="compositionally biased region" description="Basic and acidic residues" evidence="1">
    <location>
        <begin position="80"/>
        <end position="92"/>
    </location>
</feature>